<dbReference type="EMBL" id="BAGZ01000009">
    <property type="protein sequence ID" value="GAB78461.1"/>
    <property type="molecule type" value="Genomic_DNA"/>
</dbReference>
<feature type="transmembrane region" description="Helical" evidence="1">
    <location>
        <begin position="261"/>
        <end position="282"/>
    </location>
</feature>
<feature type="transmembrane region" description="Helical" evidence="1">
    <location>
        <begin position="147"/>
        <end position="168"/>
    </location>
</feature>
<dbReference type="Proteomes" id="UP000008495">
    <property type="component" value="Unassembled WGS sequence"/>
</dbReference>
<feature type="transmembrane region" description="Helical" evidence="1">
    <location>
        <begin position="115"/>
        <end position="135"/>
    </location>
</feature>
<dbReference type="AlphaFoldDB" id="K6UMW2"/>
<comment type="caution">
    <text evidence="3">The sequence shown here is derived from an EMBL/GenBank/DDBJ whole genome shotgun (WGS) entry which is preliminary data.</text>
</comment>
<feature type="transmembrane region" description="Helical" evidence="1">
    <location>
        <begin position="389"/>
        <end position="410"/>
    </location>
</feature>
<protein>
    <recommendedName>
        <fullName evidence="2">DUF6798 domain-containing protein</fullName>
    </recommendedName>
</protein>
<reference evidence="3 4" key="1">
    <citation type="submission" date="2012-08" db="EMBL/GenBank/DDBJ databases">
        <title>Whole genome shotgun sequence of Austwickia chelonae NBRC 105200.</title>
        <authorList>
            <person name="Yoshida I."/>
            <person name="Hosoyama A."/>
            <person name="Tsuchikane K."/>
            <person name="Katsumata H."/>
            <person name="Ando Y."/>
            <person name="Ohji S."/>
            <person name="Hamada M."/>
            <person name="Tamura T."/>
            <person name="Yamazoe A."/>
            <person name="Yamazaki S."/>
            <person name="Fujita N."/>
        </authorList>
    </citation>
    <scope>NUCLEOTIDE SEQUENCE [LARGE SCALE GENOMIC DNA]</scope>
    <source>
        <strain evidence="3 4">NBRC 105200</strain>
    </source>
</reference>
<organism evidence="3 4">
    <name type="scientific">Austwickia chelonae NBRC 105200</name>
    <dbReference type="NCBI Taxonomy" id="1184607"/>
    <lineage>
        <taxon>Bacteria</taxon>
        <taxon>Bacillati</taxon>
        <taxon>Actinomycetota</taxon>
        <taxon>Actinomycetes</taxon>
        <taxon>Micrococcales</taxon>
        <taxon>Dermatophilaceae</taxon>
        <taxon>Austwickia</taxon>
    </lineage>
</organism>
<feature type="domain" description="DUF6798" evidence="2">
    <location>
        <begin position="454"/>
        <end position="512"/>
    </location>
</feature>
<dbReference type="InterPro" id="IPR046477">
    <property type="entry name" value="DUF6798"/>
</dbReference>
<evidence type="ECO:0000259" key="2">
    <source>
        <dbReference type="Pfam" id="PF20604"/>
    </source>
</evidence>
<feature type="transmembrane region" description="Helical" evidence="1">
    <location>
        <begin position="328"/>
        <end position="345"/>
    </location>
</feature>
<dbReference type="Pfam" id="PF20604">
    <property type="entry name" value="DUF6798"/>
    <property type="match status" value="1"/>
</dbReference>
<evidence type="ECO:0000313" key="4">
    <source>
        <dbReference type="Proteomes" id="UP000008495"/>
    </source>
</evidence>
<evidence type="ECO:0000313" key="3">
    <source>
        <dbReference type="EMBL" id="GAB78461.1"/>
    </source>
</evidence>
<keyword evidence="4" id="KW-1185">Reference proteome</keyword>
<name>K6UMW2_9MICO</name>
<feature type="transmembrane region" description="Helical" evidence="1">
    <location>
        <begin position="289"/>
        <end position="308"/>
    </location>
</feature>
<feature type="transmembrane region" description="Helical" evidence="1">
    <location>
        <begin position="174"/>
        <end position="201"/>
    </location>
</feature>
<accession>K6UMW2</accession>
<keyword evidence="1" id="KW-0472">Membrane</keyword>
<feature type="transmembrane region" description="Helical" evidence="1">
    <location>
        <begin position="213"/>
        <end position="232"/>
    </location>
</feature>
<dbReference type="eggNOG" id="ENOG5033V4U">
    <property type="taxonomic scope" value="Bacteria"/>
</dbReference>
<feature type="transmembrane region" description="Helical" evidence="1">
    <location>
        <begin position="87"/>
        <end position="109"/>
    </location>
</feature>
<feature type="transmembrane region" description="Helical" evidence="1">
    <location>
        <begin position="352"/>
        <end position="369"/>
    </location>
</feature>
<keyword evidence="1" id="KW-1133">Transmembrane helix</keyword>
<gene>
    <name evidence="3" type="ORF">AUCHE_09_00660</name>
</gene>
<feature type="transmembrane region" description="Helical" evidence="1">
    <location>
        <begin position="422"/>
        <end position="441"/>
    </location>
</feature>
<keyword evidence="1" id="KW-0812">Transmembrane</keyword>
<evidence type="ECO:0000256" key="1">
    <source>
        <dbReference type="SAM" id="Phobius"/>
    </source>
</evidence>
<sequence length="589" mass="63621">MAHYLSLSAVSGALMVVISQYFPTLERPSLRLGWSDHIVLAPLGIQWADPDAFAGDWFLEKAPQPHWLFDYVVKWGREAGALSEVLTVYWLVTCLVFGLATALLARAWARRGHRWDSWVTTVLVTAIAASVPYSIAGSTWMGYPSAVPNMLGASMLYLLTGLLVTGHYRWTLPLVPMLCAVHVQIGAIGLVLCFLGLLCCIPQIRRGEHGKGLLAAYLASGVAGAMVVVVAMRSRRVAAERADFIEICNTLIPYHCSAASWSGRVVMVAVGSALLAIAAAMFAPTGRRLIFLATVGVSASGTVVAMFLDRYHFPFFGEMMQALNGYRVALVVYPYAAWGVLLPFLRPANTILRGAAAAVCAIAVPMLFIDTGGKIAYSGHKTDVFSWAWLSMGAYALLVAAAALVALLVASPRWRPVAASSVVAGFALWFGVSAVVSGVFYSPRPVAFPWGDKALIAWGQEARKIVPPRTTVLIPPAASHYRLPLERALVADCKDIPYGGEPYKEWKERLNHLGGPSQCTGRGAEFEELSSAQLIKAADRYRADTIIVTPGEKREQVTGLKAAGWVHHPLNSGWVKASIFVRPGARTTS</sequence>
<dbReference type="STRING" id="100225.SAMN05421595_2730"/>
<proteinExistence type="predicted"/>